<comment type="caution">
    <text evidence="1">The sequence shown here is derived from an EMBL/GenBank/DDBJ whole genome shotgun (WGS) entry which is preliminary data.</text>
</comment>
<evidence type="ECO:0000313" key="2">
    <source>
        <dbReference type="Proteomes" id="UP000825729"/>
    </source>
</evidence>
<name>A0AAV7DZM8_ARIFI</name>
<sequence length="257" mass="29418">MCHWCHLQASPLGGRKLDENFDPPQSISNGKFVPWFVRNFKSCSVPWLDDLTSSGNLPLCWSPWPFAVRYSQLGSRRSLRAGQQSWLAFRFLQREVAMHIVEAVLEDTTGLNYIFYRMDERLLLDLLKTLKSLIVCIRSQRSYLCMGQAAKPLCVLYIRGDLSGGRTSVGFQRHKKVSRFPLVSCRLLVAARQLPLVSCRSSVCRCRCRCRLMIAGRPSPFGARPSPLAHRRSPLFVAYPLLFILILRLKINTWLLC</sequence>
<organism evidence="1 2">
    <name type="scientific">Aristolochia fimbriata</name>
    <name type="common">White veined hardy Dutchman's pipe vine</name>
    <dbReference type="NCBI Taxonomy" id="158543"/>
    <lineage>
        <taxon>Eukaryota</taxon>
        <taxon>Viridiplantae</taxon>
        <taxon>Streptophyta</taxon>
        <taxon>Embryophyta</taxon>
        <taxon>Tracheophyta</taxon>
        <taxon>Spermatophyta</taxon>
        <taxon>Magnoliopsida</taxon>
        <taxon>Magnoliidae</taxon>
        <taxon>Piperales</taxon>
        <taxon>Aristolochiaceae</taxon>
        <taxon>Aristolochia</taxon>
    </lineage>
</organism>
<proteinExistence type="predicted"/>
<protein>
    <submittedName>
        <fullName evidence="1">Uncharacterized protein</fullName>
    </submittedName>
</protein>
<evidence type="ECO:0000313" key="1">
    <source>
        <dbReference type="EMBL" id="KAG9441489.1"/>
    </source>
</evidence>
<dbReference type="Proteomes" id="UP000825729">
    <property type="component" value="Unassembled WGS sequence"/>
</dbReference>
<dbReference type="AlphaFoldDB" id="A0AAV7DZM8"/>
<dbReference type="EMBL" id="JAINDJ010000007">
    <property type="protein sequence ID" value="KAG9441489.1"/>
    <property type="molecule type" value="Genomic_DNA"/>
</dbReference>
<gene>
    <name evidence="1" type="ORF">H6P81_017343</name>
</gene>
<accession>A0AAV7DZM8</accession>
<reference evidence="1 2" key="1">
    <citation type="submission" date="2021-07" db="EMBL/GenBank/DDBJ databases">
        <title>The Aristolochia fimbriata genome: insights into angiosperm evolution, floral development and chemical biosynthesis.</title>
        <authorList>
            <person name="Jiao Y."/>
        </authorList>
    </citation>
    <scope>NUCLEOTIDE SEQUENCE [LARGE SCALE GENOMIC DNA]</scope>
    <source>
        <strain evidence="1">IBCAS-2021</strain>
        <tissue evidence="1">Leaf</tissue>
    </source>
</reference>
<keyword evidence="2" id="KW-1185">Reference proteome</keyword>